<name>A0A9N8WC78_FUNMO</name>
<dbReference type="EMBL" id="CAJVPP010000435">
    <property type="protein sequence ID" value="CAG8482315.1"/>
    <property type="molecule type" value="Genomic_DNA"/>
</dbReference>
<feature type="region of interest" description="Disordered" evidence="1">
    <location>
        <begin position="53"/>
        <end position="74"/>
    </location>
</feature>
<organism evidence="2 3">
    <name type="scientific">Funneliformis mosseae</name>
    <name type="common">Endomycorrhizal fungus</name>
    <name type="synonym">Glomus mosseae</name>
    <dbReference type="NCBI Taxonomy" id="27381"/>
    <lineage>
        <taxon>Eukaryota</taxon>
        <taxon>Fungi</taxon>
        <taxon>Fungi incertae sedis</taxon>
        <taxon>Mucoromycota</taxon>
        <taxon>Glomeromycotina</taxon>
        <taxon>Glomeromycetes</taxon>
        <taxon>Glomerales</taxon>
        <taxon>Glomeraceae</taxon>
        <taxon>Funneliformis</taxon>
    </lineage>
</organism>
<evidence type="ECO:0000313" key="3">
    <source>
        <dbReference type="Proteomes" id="UP000789375"/>
    </source>
</evidence>
<evidence type="ECO:0000256" key="1">
    <source>
        <dbReference type="SAM" id="MobiDB-lite"/>
    </source>
</evidence>
<dbReference type="AlphaFoldDB" id="A0A9N8WC78"/>
<comment type="caution">
    <text evidence="2">The sequence shown here is derived from an EMBL/GenBank/DDBJ whole genome shotgun (WGS) entry which is preliminary data.</text>
</comment>
<proteinExistence type="predicted"/>
<evidence type="ECO:0000313" key="2">
    <source>
        <dbReference type="EMBL" id="CAG8482315.1"/>
    </source>
</evidence>
<accession>A0A9N8WC78</accession>
<feature type="compositionally biased region" description="Basic and acidic residues" evidence="1">
    <location>
        <begin position="56"/>
        <end position="65"/>
    </location>
</feature>
<protein>
    <submittedName>
        <fullName evidence="2">10856_t:CDS:1</fullName>
    </submittedName>
</protein>
<keyword evidence="3" id="KW-1185">Reference proteome</keyword>
<dbReference type="Proteomes" id="UP000789375">
    <property type="component" value="Unassembled WGS sequence"/>
</dbReference>
<sequence>MTYRQNSFIVEEAPFVEIGEVVLVVAVEKEGLLLSQGSRLFEFTQTLQPMIINSKPDQKSERSEVNRPNVILQP</sequence>
<reference evidence="2" key="1">
    <citation type="submission" date="2021-06" db="EMBL/GenBank/DDBJ databases">
        <authorList>
            <person name="Kallberg Y."/>
            <person name="Tangrot J."/>
            <person name="Rosling A."/>
        </authorList>
    </citation>
    <scope>NUCLEOTIDE SEQUENCE</scope>
    <source>
        <strain evidence="2">87-6 pot B 2015</strain>
    </source>
</reference>
<gene>
    <name evidence="2" type="ORF">FMOSSE_LOCUS3090</name>
</gene>